<name>A0A4Y2JG83_ARAVE</name>
<reference evidence="1 2" key="1">
    <citation type="journal article" date="2019" name="Sci. Rep.">
        <title>Orb-weaving spider Araneus ventricosus genome elucidates the spidroin gene catalogue.</title>
        <authorList>
            <person name="Kono N."/>
            <person name="Nakamura H."/>
            <person name="Ohtoshi R."/>
            <person name="Moran D.A.P."/>
            <person name="Shinohara A."/>
            <person name="Yoshida Y."/>
            <person name="Fujiwara M."/>
            <person name="Mori M."/>
            <person name="Tomita M."/>
            <person name="Arakawa K."/>
        </authorList>
    </citation>
    <scope>NUCLEOTIDE SEQUENCE [LARGE SCALE GENOMIC DNA]</scope>
</reference>
<dbReference type="Proteomes" id="UP000499080">
    <property type="component" value="Unassembled WGS sequence"/>
</dbReference>
<accession>A0A4Y2JG83</accession>
<evidence type="ECO:0000313" key="1">
    <source>
        <dbReference type="EMBL" id="GBM88459.1"/>
    </source>
</evidence>
<sequence length="101" mass="11003">MNRSEVFGAFALHLSYGLKRTDIMGVVAVISSVTASGHAIANFLSKHHHVALVCSMCYFAEVYYFLSVEYVEFCTGKTQIAGSCCCLDLKKSAGIVVRILC</sequence>
<organism evidence="1 2">
    <name type="scientific">Araneus ventricosus</name>
    <name type="common">Orbweaver spider</name>
    <name type="synonym">Epeira ventricosa</name>
    <dbReference type="NCBI Taxonomy" id="182803"/>
    <lineage>
        <taxon>Eukaryota</taxon>
        <taxon>Metazoa</taxon>
        <taxon>Ecdysozoa</taxon>
        <taxon>Arthropoda</taxon>
        <taxon>Chelicerata</taxon>
        <taxon>Arachnida</taxon>
        <taxon>Araneae</taxon>
        <taxon>Araneomorphae</taxon>
        <taxon>Entelegynae</taxon>
        <taxon>Araneoidea</taxon>
        <taxon>Araneidae</taxon>
        <taxon>Araneus</taxon>
    </lineage>
</organism>
<comment type="caution">
    <text evidence="1">The sequence shown here is derived from an EMBL/GenBank/DDBJ whole genome shotgun (WGS) entry which is preliminary data.</text>
</comment>
<protein>
    <submittedName>
        <fullName evidence="1">Uncharacterized protein</fullName>
    </submittedName>
</protein>
<proteinExistence type="predicted"/>
<keyword evidence="2" id="KW-1185">Reference proteome</keyword>
<dbReference type="EMBL" id="BGPR01003463">
    <property type="protein sequence ID" value="GBM88459.1"/>
    <property type="molecule type" value="Genomic_DNA"/>
</dbReference>
<gene>
    <name evidence="1" type="ORF">AVEN_17501_1</name>
</gene>
<dbReference type="AlphaFoldDB" id="A0A4Y2JG83"/>
<evidence type="ECO:0000313" key="2">
    <source>
        <dbReference type="Proteomes" id="UP000499080"/>
    </source>
</evidence>